<feature type="transmembrane region" description="Helical" evidence="1">
    <location>
        <begin position="20"/>
        <end position="41"/>
    </location>
</feature>
<evidence type="ECO:0000313" key="3">
    <source>
        <dbReference type="Proteomes" id="UP000183900"/>
    </source>
</evidence>
<organism evidence="2 3">
    <name type="scientific">Pannonibacter indicus</name>
    <dbReference type="NCBI Taxonomy" id="466044"/>
    <lineage>
        <taxon>Bacteria</taxon>
        <taxon>Pseudomonadati</taxon>
        <taxon>Pseudomonadota</taxon>
        <taxon>Alphaproteobacteria</taxon>
        <taxon>Hyphomicrobiales</taxon>
        <taxon>Stappiaceae</taxon>
        <taxon>Pannonibacter</taxon>
    </lineage>
</organism>
<reference evidence="3" key="1">
    <citation type="submission" date="2015-08" db="EMBL/GenBank/DDBJ databases">
        <authorList>
            <person name="Varghese N."/>
        </authorList>
    </citation>
    <scope>NUCLEOTIDE SEQUENCE [LARGE SCALE GENOMIC DNA]</scope>
    <source>
        <strain evidence="3">DSM 23407</strain>
    </source>
</reference>
<sequence length="42" mass="4447">MSIQDRYDTDSLVSSPRSPWPYVAGFIAVSAIASVLASAFLG</sequence>
<protein>
    <submittedName>
        <fullName evidence="2">Uncharacterized protein</fullName>
    </submittedName>
</protein>
<dbReference type="AlphaFoldDB" id="A0A0K6HMX1"/>
<evidence type="ECO:0000313" key="2">
    <source>
        <dbReference type="EMBL" id="CUA92128.1"/>
    </source>
</evidence>
<keyword evidence="1" id="KW-0472">Membrane</keyword>
<dbReference type="Proteomes" id="UP000183900">
    <property type="component" value="Unassembled WGS sequence"/>
</dbReference>
<accession>A0A0K6HMX1</accession>
<gene>
    <name evidence="2" type="ORF">Ga0061067_101297</name>
</gene>
<name>A0A0K6HMX1_9HYPH</name>
<keyword evidence="1" id="KW-0812">Transmembrane</keyword>
<keyword evidence="1" id="KW-1133">Transmembrane helix</keyword>
<dbReference type="EMBL" id="CYHE01000001">
    <property type="protein sequence ID" value="CUA92128.1"/>
    <property type="molecule type" value="Genomic_DNA"/>
</dbReference>
<evidence type="ECO:0000256" key="1">
    <source>
        <dbReference type="SAM" id="Phobius"/>
    </source>
</evidence>
<keyword evidence="3" id="KW-1185">Reference proteome</keyword>
<proteinExistence type="predicted"/>